<organism evidence="2 3">
    <name type="scientific">Roseovarius atlanticus</name>
    <dbReference type="NCBI Taxonomy" id="1641875"/>
    <lineage>
        <taxon>Bacteria</taxon>
        <taxon>Pseudomonadati</taxon>
        <taxon>Pseudomonadota</taxon>
        <taxon>Alphaproteobacteria</taxon>
        <taxon>Rhodobacterales</taxon>
        <taxon>Roseobacteraceae</taxon>
        <taxon>Roseovarius</taxon>
    </lineage>
</organism>
<evidence type="ECO:0000256" key="1">
    <source>
        <dbReference type="SAM" id="SignalP"/>
    </source>
</evidence>
<name>A0A0T5NZI0_9RHOB</name>
<dbReference type="OrthoDB" id="7742632at2"/>
<evidence type="ECO:0008006" key="4">
    <source>
        <dbReference type="Google" id="ProtNLM"/>
    </source>
</evidence>
<reference evidence="2 3" key="1">
    <citation type="submission" date="2015-04" db="EMBL/GenBank/DDBJ databases">
        <title>The draft genome sequence of Roseovarius sp.R12b.</title>
        <authorList>
            <person name="Li G."/>
            <person name="Lai Q."/>
            <person name="Shao Z."/>
            <person name="Yan P."/>
        </authorList>
    </citation>
    <scope>NUCLEOTIDE SEQUENCE [LARGE SCALE GENOMIC DNA]</scope>
    <source>
        <strain evidence="2 3">R12B</strain>
    </source>
</reference>
<accession>A0A0T5NZI0</accession>
<sequence>MFRLFAALLSLLAVSLATPSTAQEPPESIFRDYEHMRSVMDDGMMNRKIVMLMRAFGASDEMTTEELQRLEAQVQALFPQPLETVEIVKSEKLGENWTREMYVYYSGIDYIYAFALFHTRPDAVIAVNFKFNTDPMALLAEF</sequence>
<dbReference type="EMBL" id="LAXJ01000002">
    <property type="protein sequence ID" value="KRS14276.1"/>
    <property type="molecule type" value="Genomic_DNA"/>
</dbReference>
<feature type="chain" id="PRO_5006664075" description="DUF3887 domain-containing protein" evidence="1">
    <location>
        <begin position="23"/>
        <end position="142"/>
    </location>
</feature>
<feature type="signal peptide" evidence="1">
    <location>
        <begin position="1"/>
        <end position="22"/>
    </location>
</feature>
<protein>
    <recommendedName>
        <fullName evidence="4">DUF3887 domain-containing protein</fullName>
    </recommendedName>
</protein>
<dbReference type="AlphaFoldDB" id="A0A0T5NZI0"/>
<dbReference type="Proteomes" id="UP000051295">
    <property type="component" value="Unassembled WGS sequence"/>
</dbReference>
<evidence type="ECO:0000313" key="3">
    <source>
        <dbReference type="Proteomes" id="UP000051295"/>
    </source>
</evidence>
<comment type="caution">
    <text evidence="2">The sequence shown here is derived from an EMBL/GenBank/DDBJ whole genome shotgun (WGS) entry which is preliminary data.</text>
</comment>
<evidence type="ECO:0000313" key="2">
    <source>
        <dbReference type="EMBL" id="KRS14276.1"/>
    </source>
</evidence>
<gene>
    <name evidence="2" type="ORF">XM53_00640</name>
</gene>
<keyword evidence="3" id="KW-1185">Reference proteome</keyword>
<dbReference type="RefSeq" id="WP_144435402.1">
    <property type="nucleotide sequence ID" value="NZ_LAXJ01000002.1"/>
</dbReference>
<proteinExistence type="predicted"/>
<keyword evidence="1" id="KW-0732">Signal</keyword>
<dbReference type="PATRIC" id="fig|1641875.4.peg.1212"/>